<name>A0A6C2YVC2_9BACT</name>
<dbReference type="RefSeq" id="WP_162660638.1">
    <property type="nucleotide sequence ID" value="NZ_LR593887.1"/>
</dbReference>
<dbReference type="SMART" id="SM00881">
    <property type="entry name" value="CoA_binding"/>
    <property type="match status" value="1"/>
</dbReference>
<evidence type="ECO:0000259" key="1">
    <source>
        <dbReference type="SMART" id="SM00881"/>
    </source>
</evidence>
<proteinExistence type="predicted"/>
<dbReference type="EMBL" id="LR593887">
    <property type="protein sequence ID" value="VTS08476.1"/>
    <property type="molecule type" value="Genomic_DNA"/>
</dbReference>
<evidence type="ECO:0000313" key="2">
    <source>
        <dbReference type="EMBL" id="VIP05560.1"/>
    </source>
</evidence>
<dbReference type="KEGG" id="tim:GMBLW1_36330"/>
<dbReference type="EMBL" id="LR586016">
    <property type="protein sequence ID" value="VIP05560.1"/>
    <property type="molecule type" value="Genomic_DNA"/>
</dbReference>
<dbReference type="InterPro" id="IPR036291">
    <property type="entry name" value="NAD(P)-bd_dom_sf"/>
</dbReference>
<feature type="domain" description="CoA-binding" evidence="1">
    <location>
        <begin position="1"/>
        <end position="88"/>
    </location>
</feature>
<dbReference type="InterPro" id="IPR003781">
    <property type="entry name" value="CoA-bd"/>
</dbReference>
<gene>
    <name evidence="2" type="ORF">GMBLW1_36330</name>
</gene>
<protein>
    <recommendedName>
        <fullName evidence="1">CoA-binding domain-containing protein</fullName>
    </recommendedName>
</protein>
<dbReference type="Gene3D" id="3.40.50.720">
    <property type="entry name" value="NAD(P)-binding Rossmann-like Domain"/>
    <property type="match status" value="1"/>
</dbReference>
<dbReference type="SUPFAM" id="SSF51735">
    <property type="entry name" value="NAD(P)-binding Rossmann-fold domains"/>
    <property type="match status" value="1"/>
</dbReference>
<dbReference type="PANTHER" id="PTHR33303:SF2">
    <property type="entry name" value="COA-BINDING DOMAIN-CONTAINING PROTEIN"/>
    <property type="match status" value="1"/>
</dbReference>
<reference evidence="2" key="1">
    <citation type="submission" date="2019-04" db="EMBL/GenBank/DDBJ databases">
        <authorList>
            <consortium name="Science for Life Laboratories"/>
        </authorList>
    </citation>
    <scope>NUCLEOTIDE SEQUENCE</scope>
    <source>
        <strain evidence="2">MBLW1</strain>
    </source>
</reference>
<dbReference type="AlphaFoldDB" id="A0A6C2YVC2"/>
<organism evidence="2">
    <name type="scientific">Tuwongella immobilis</name>
    <dbReference type="NCBI Taxonomy" id="692036"/>
    <lineage>
        <taxon>Bacteria</taxon>
        <taxon>Pseudomonadati</taxon>
        <taxon>Planctomycetota</taxon>
        <taxon>Planctomycetia</taxon>
        <taxon>Gemmatales</taxon>
        <taxon>Gemmataceae</taxon>
        <taxon>Tuwongella</taxon>
    </lineage>
</organism>
<accession>A0A6C2YVC2</accession>
<dbReference type="Proteomes" id="UP000464378">
    <property type="component" value="Chromosome"/>
</dbReference>
<dbReference type="InParanoid" id="A0A6C2YVC2"/>
<evidence type="ECO:0000313" key="3">
    <source>
        <dbReference type="Proteomes" id="UP000464378"/>
    </source>
</evidence>
<dbReference type="PANTHER" id="PTHR33303">
    <property type="entry name" value="CYTOPLASMIC PROTEIN-RELATED"/>
    <property type="match status" value="1"/>
</dbReference>
<keyword evidence="3" id="KW-1185">Reference proteome</keyword>
<dbReference type="Pfam" id="PF13380">
    <property type="entry name" value="CoA_binding_2"/>
    <property type="match status" value="1"/>
</dbReference>
<sequence>MAQPTIAIIGASADRAKFSNKAIRAYLKAGYTVYPVHPTATTIEGLTVYPNVAALPVSQLDRASLYLPPAIGVTVLPDLAKLQIGELYLNPGADGPEVIAKAQELGLNALQACSLIAAGFHDDPDA</sequence>